<evidence type="ECO:0000313" key="3">
    <source>
        <dbReference type="Proteomes" id="UP000001542"/>
    </source>
</evidence>
<dbReference type="InParanoid" id="A2FQF2"/>
<protein>
    <submittedName>
        <fullName evidence="2">Uncharacterized protein</fullName>
    </submittedName>
</protein>
<keyword evidence="1" id="KW-0812">Transmembrane</keyword>
<keyword evidence="3" id="KW-1185">Reference proteome</keyword>
<keyword evidence="1" id="KW-1133">Transmembrane helix</keyword>
<proteinExistence type="predicted"/>
<dbReference type="AlphaFoldDB" id="A2FQF2"/>
<evidence type="ECO:0000256" key="1">
    <source>
        <dbReference type="SAM" id="Phobius"/>
    </source>
</evidence>
<dbReference type="EMBL" id="DS113943">
    <property type="protein sequence ID" value="EAX92860.1"/>
    <property type="molecule type" value="Genomic_DNA"/>
</dbReference>
<dbReference type="Proteomes" id="UP000001542">
    <property type="component" value="Unassembled WGS sequence"/>
</dbReference>
<dbReference type="VEuPathDB" id="TrichDB:TVAGG3_0482180"/>
<sequence>MLLALELFRGQTISGLLGKSESSVKASDFHYDVSQYNGTKQFIDCSVDSNIYFDNIAYDKIYLNMKKITFSLNEESHCEFTVNYTQVNTFFTFSANLTKVNIYNVAGYRHHLISRATFNGRSDLEMNFPLSVSKQASGPNIVAKNGFKLSTESNINMFNIVQGSDNSKYHYHASRKAQLKEIRTTSSTLISGEGIDVEGIYGTDSVSAVTSTAEYVHAKEFYGQSGVVDFSGNFSFDHMTLNHSKLTFTNLEAINAFGSIHSAIKARKLKSKDIQFQLDIDNMDDLAEGTYDVIYAPDINCENVQLSTSIHYIGFPFLYGNFYGEKMCTSNKITIKITKHEPQTDFCITKDQNKCPENTVLLNSSSDITTISNRVNHAVSVFKIWCFKDYTEDITIDMNFTTAVEFDGDKETVYLSDDSISNLNVVVSRGLNVHYNGNLTKTSIMILRCYNAGINQKLADLCNGQNIFQLWSLRADLSALPKDKNSKALVELHFPDSMVVDSNTYNAQNAGAKECYAAMIFIEPINLESTVVSDSPVTVTASYPNCTTVSIKAPSATTNGFANVKVELTGDEHSLKLDETASNINISFSGKLKSLIASANSIINLTPGNNAKIENIEVLNNITITSSGNITCDTYHVDYQAIHMLPKEIKVNNLILEEGSATIAMYNQISNLNYSYIPSDLAILVANHTTIENMTINCNLEKDDLVPNNFEDVEDMIIVTEADSIENIAFTSKNQFYNDQVDYSISSRNLYIIKKGSNTKLITILAIAGGVGVALVAIIVGVCIYKKKNESNKLNSTPLITTE</sequence>
<accession>A2FQF2</accession>
<name>A2FQF2_TRIV3</name>
<keyword evidence="1" id="KW-0472">Membrane</keyword>
<gene>
    <name evidence="2" type="ORF">TVAG_321740</name>
</gene>
<organism evidence="2 3">
    <name type="scientific">Trichomonas vaginalis (strain ATCC PRA-98 / G3)</name>
    <dbReference type="NCBI Taxonomy" id="412133"/>
    <lineage>
        <taxon>Eukaryota</taxon>
        <taxon>Metamonada</taxon>
        <taxon>Parabasalia</taxon>
        <taxon>Trichomonadida</taxon>
        <taxon>Trichomonadidae</taxon>
        <taxon>Trichomonas</taxon>
    </lineage>
</organism>
<reference evidence="2" key="2">
    <citation type="journal article" date="2007" name="Science">
        <title>Draft genome sequence of the sexually transmitted pathogen Trichomonas vaginalis.</title>
        <authorList>
            <person name="Carlton J.M."/>
            <person name="Hirt R.P."/>
            <person name="Silva J.C."/>
            <person name="Delcher A.L."/>
            <person name="Schatz M."/>
            <person name="Zhao Q."/>
            <person name="Wortman J.R."/>
            <person name="Bidwell S.L."/>
            <person name="Alsmark U.C.M."/>
            <person name="Besteiro S."/>
            <person name="Sicheritz-Ponten T."/>
            <person name="Noel C.J."/>
            <person name="Dacks J.B."/>
            <person name="Foster P.G."/>
            <person name="Simillion C."/>
            <person name="Van de Peer Y."/>
            <person name="Miranda-Saavedra D."/>
            <person name="Barton G.J."/>
            <person name="Westrop G.D."/>
            <person name="Mueller S."/>
            <person name="Dessi D."/>
            <person name="Fiori P.L."/>
            <person name="Ren Q."/>
            <person name="Paulsen I."/>
            <person name="Zhang H."/>
            <person name="Bastida-Corcuera F.D."/>
            <person name="Simoes-Barbosa A."/>
            <person name="Brown M.T."/>
            <person name="Hayes R.D."/>
            <person name="Mukherjee M."/>
            <person name="Okumura C.Y."/>
            <person name="Schneider R."/>
            <person name="Smith A.J."/>
            <person name="Vanacova S."/>
            <person name="Villalvazo M."/>
            <person name="Haas B.J."/>
            <person name="Pertea M."/>
            <person name="Feldblyum T.V."/>
            <person name="Utterback T.R."/>
            <person name="Shu C.L."/>
            <person name="Osoegawa K."/>
            <person name="de Jong P.J."/>
            <person name="Hrdy I."/>
            <person name="Horvathova L."/>
            <person name="Zubacova Z."/>
            <person name="Dolezal P."/>
            <person name="Malik S.B."/>
            <person name="Logsdon J.M. Jr."/>
            <person name="Henze K."/>
            <person name="Gupta A."/>
            <person name="Wang C.C."/>
            <person name="Dunne R.L."/>
            <person name="Upcroft J.A."/>
            <person name="Upcroft P."/>
            <person name="White O."/>
            <person name="Salzberg S.L."/>
            <person name="Tang P."/>
            <person name="Chiu C.-H."/>
            <person name="Lee Y.-S."/>
            <person name="Embley T.M."/>
            <person name="Coombs G.H."/>
            <person name="Mottram J.C."/>
            <person name="Tachezy J."/>
            <person name="Fraser-Liggett C.M."/>
            <person name="Johnson P.J."/>
        </authorList>
    </citation>
    <scope>NUCLEOTIDE SEQUENCE [LARGE SCALE GENOMIC DNA]</scope>
    <source>
        <strain evidence="2">G3</strain>
    </source>
</reference>
<dbReference type="RefSeq" id="XP_001305790.1">
    <property type="nucleotide sequence ID" value="XM_001305789.1"/>
</dbReference>
<feature type="transmembrane region" description="Helical" evidence="1">
    <location>
        <begin position="761"/>
        <end position="785"/>
    </location>
</feature>
<dbReference type="VEuPathDB" id="TrichDB:TVAG_321740"/>
<evidence type="ECO:0000313" key="2">
    <source>
        <dbReference type="EMBL" id="EAX92860.1"/>
    </source>
</evidence>
<dbReference type="KEGG" id="tva:4750574"/>
<reference evidence="2" key="1">
    <citation type="submission" date="2006-10" db="EMBL/GenBank/DDBJ databases">
        <authorList>
            <person name="Amadeo P."/>
            <person name="Zhao Q."/>
            <person name="Wortman J."/>
            <person name="Fraser-Liggett C."/>
            <person name="Carlton J."/>
        </authorList>
    </citation>
    <scope>NUCLEOTIDE SEQUENCE</scope>
    <source>
        <strain evidence="2">G3</strain>
    </source>
</reference>